<feature type="domain" description="PABS" evidence="6">
    <location>
        <begin position="544"/>
        <end position="714"/>
    </location>
</feature>
<keyword evidence="5" id="KW-0812">Transmembrane</keyword>
<keyword evidence="8" id="KW-1185">Reference proteome</keyword>
<evidence type="ECO:0000256" key="1">
    <source>
        <dbReference type="ARBA" id="ARBA00007867"/>
    </source>
</evidence>
<comment type="similarity">
    <text evidence="1">Belongs to the spermidine/spermine synthase family.</text>
</comment>
<dbReference type="PANTHER" id="PTHR43317">
    <property type="entry name" value="THERMOSPERMINE SYNTHASE ACAULIS5"/>
    <property type="match status" value="1"/>
</dbReference>
<evidence type="ECO:0000313" key="7">
    <source>
        <dbReference type="EMBL" id="MCQ4164419.1"/>
    </source>
</evidence>
<dbReference type="EMBL" id="JANFQO010000005">
    <property type="protein sequence ID" value="MCQ4164419.1"/>
    <property type="molecule type" value="Genomic_DNA"/>
</dbReference>
<proteinExistence type="inferred from homology"/>
<evidence type="ECO:0000313" key="8">
    <source>
        <dbReference type="Proteomes" id="UP001165498"/>
    </source>
</evidence>
<name>A0ABT1QQ47_9GAMM</name>
<keyword evidence="2 4" id="KW-0808">Transferase</keyword>
<keyword evidence="3 4" id="KW-0620">Polyamine biosynthesis</keyword>
<evidence type="ECO:0000256" key="2">
    <source>
        <dbReference type="ARBA" id="ARBA00022679"/>
    </source>
</evidence>
<feature type="transmembrane region" description="Helical" evidence="5">
    <location>
        <begin position="167"/>
        <end position="189"/>
    </location>
</feature>
<feature type="transmembrane region" description="Helical" evidence="5">
    <location>
        <begin position="12"/>
        <end position="35"/>
    </location>
</feature>
<evidence type="ECO:0000259" key="6">
    <source>
        <dbReference type="PROSITE" id="PS51006"/>
    </source>
</evidence>
<dbReference type="InterPro" id="IPR029063">
    <property type="entry name" value="SAM-dependent_MTases_sf"/>
</dbReference>
<feature type="transmembrane region" description="Helical" evidence="5">
    <location>
        <begin position="302"/>
        <end position="321"/>
    </location>
</feature>
<dbReference type="PANTHER" id="PTHR43317:SF1">
    <property type="entry name" value="THERMOSPERMINE SYNTHASE ACAULIS5"/>
    <property type="match status" value="1"/>
</dbReference>
<feature type="transmembrane region" description="Helical" evidence="5">
    <location>
        <begin position="414"/>
        <end position="432"/>
    </location>
</feature>
<dbReference type="PROSITE" id="PS51006">
    <property type="entry name" value="PABS_2"/>
    <property type="match status" value="1"/>
</dbReference>
<sequence length="1001" mass="107960">MAEGDAGGTRRWFGTGLLIIFALSGCSGLIYQSIWSQYLGLYLGHAAYAQSLVLAIFMGGMAIGAWWASRYSLKWGNLLRAYALVELVIGIAGALFHPIFLGVTAFAYDSAFPAMPGGWAVQSFKWTSGALLILPQAILLGTTFPLMSNGLMRRLDVGNGSVLGGLYFTNSIGAAFGALFATFVLLPAIGMPGAMRFGAILNVVVALIAFLMSREAETVPATAASGASTRRPPVERLLLLAAFITGATSFVYEIGWIRMLSMAFGATVHAFELMLTAFIGGLAFGGLYIRKRADGYADAARAGGWVQVLMGLAALASLILYDHSFEWVAWFLNALGRSSASYDMYNTVTAVIAMLIMAPAAFFAGMTLPLFTLALLRAGGGEASVGRIYATNTIGAIVGVFCAVHLLIPLLGLKLAMIIAAAGDLVLGVVLLRPRGTPYSSRSYAASAAISLVAVVITLVAARFDPASMASGVYRHGNASIVKADQNIDYYRDGKTASIAVFSSKAMSTRSIATNGKVDAGIRMDDSGKPSADEITMVLAGALPLLYHPQPKTAAVIGFGSGLSTHALLGDPRLERVDTIEIEPAMVEGAKLFGSHVRRAYEDPRSHIHIEDAKTYFAANQLHYDIILSEPSNPWISGVSSLFSEEFYKFVPRHLNKDGLFVQWVQIYETNDELVGTIMRSLSGSFSDYRVYLANASDMLILARVEGSFGNVNEEALKYPELQAIMKRVGVGTLADLQAHQLGDRKSLGALFDSLSRRVNSDFYPVLSLDAPRARFINQMASTIYNLPGADLPYREVIGGLPAPRADQIELNPTYHYTARVHRASAMADALINDQLLSGKVDAGDTALLVYVREIAGRCATPGDLQSAYLQIFSTAIATIPYLEAEHRRRLWDKPAWITCDNQAPDVKAALDLAAALARDDWPQLQQQASALLSGDRKQLLPRVQDWLLRTAMLAAIGNKDFSGAIEIDDKIGKDVPTFPDTLNYLRYLRVHATLENARKG</sequence>
<gene>
    <name evidence="7" type="ORF">NM961_06815</name>
</gene>
<feature type="transmembrane region" description="Helical" evidence="5">
    <location>
        <begin position="269"/>
        <end position="290"/>
    </location>
</feature>
<dbReference type="RefSeq" id="WP_255913166.1">
    <property type="nucleotide sequence ID" value="NZ_JANFQO010000005.1"/>
</dbReference>
<feature type="transmembrane region" description="Helical" evidence="5">
    <location>
        <begin position="47"/>
        <end position="69"/>
    </location>
</feature>
<evidence type="ECO:0000256" key="3">
    <source>
        <dbReference type="ARBA" id="ARBA00023115"/>
    </source>
</evidence>
<comment type="caution">
    <text evidence="7">The sequence shown here is derived from an EMBL/GenBank/DDBJ whole genome shotgun (WGS) entry which is preliminary data.</text>
</comment>
<feature type="transmembrane region" description="Helical" evidence="5">
    <location>
        <begin position="444"/>
        <end position="464"/>
    </location>
</feature>
<evidence type="ECO:0000256" key="5">
    <source>
        <dbReference type="SAM" id="Phobius"/>
    </source>
</evidence>
<dbReference type="Gene3D" id="3.40.50.150">
    <property type="entry name" value="Vaccinia Virus protein VP39"/>
    <property type="match status" value="1"/>
</dbReference>
<accession>A0ABT1QQ47</accession>
<dbReference type="Pfam" id="PF01564">
    <property type="entry name" value="Spermine_synth"/>
    <property type="match status" value="1"/>
</dbReference>
<dbReference type="InterPro" id="IPR030374">
    <property type="entry name" value="PABS"/>
</dbReference>
<feature type="transmembrane region" description="Helical" evidence="5">
    <location>
        <begin position="81"/>
        <end position="108"/>
    </location>
</feature>
<feature type="transmembrane region" description="Helical" evidence="5">
    <location>
        <begin position="237"/>
        <end position="257"/>
    </location>
</feature>
<keyword evidence="5" id="KW-0472">Membrane</keyword>
<feature type="transmembrane region" description="Helical" evidence="5">
    <location>
        <begin position="195"/>
        <end position="212"/>
    </location>
</feature>
<dbReference type="Proteomes" id="UP001165498">
    <property type="component" value="Unassembled WGS sequence"/>
</dbReference>
<evidence type="ECO:0000256" key="4">
    <source>
        <dbReference type="PROSITE-ProRule" id="PRU00354"/>
    </source>
</evidence>
<keyword evidence="5" id="KW-1133">Transmembrane helix</keyword>
<reference evidence="7" key="1">
    <citation type="submission" date="2022-07" db="EMBL/GenBank/DDBJ databases">
        <title>Tahibacter sp., a new gammaproteobacterium isolated from the silt sample collected at pig farm.</title>
        <authorList>
            <person name="Chen H."/>
        </authorList>
    </citation>
    <scope>NUCLEOTIDE SEQUENCE</scope>
    <source>
        <strain evidence="7">P2K</strain>
    </source>
</reference>
<comment type="caution">
    <text evidence="4">Lacks conserved residue(s) required for the propagation of feature annotation.</text>
</comment>
<feature type="transmembrane region" description="Helical" evidence="5">
    <location>
        <begin position="388"/>
        <end position="408"/>
    </location>
</feature>
<dbReference type="SUPFAM" id="SSF53335">
    <property type="entry name" value="S-adenosyl-L-methionine-dependent methyltransferases"/>
    <property type="match status" value="1"/>
</dbReference>
<protein>
    <submittedName>
        <fullName evidence="7">Spermine synthase</fullName>
    </submittedName>
</protein>
<organism evidence="7 8">
    <name type="scientific">Tahibacter harae</name>
    <dbReference type="NCBI Taxonomy" id="2963937"/>
    <lineage>
        <taxon>Bacteria</taxon>
        <taxon>Pseudomonadati</taxon>
        <taxon>Pseudomonadota</taxon>
        <taxon>Gammaproteobacteria</taxon>
        <taxon>Lysobacterales</taxon>
        <taxon>Rhodanobacteraceae</taxon>
        <taxon>Tahibacter</taxon>
    </lineage>
</organism>
<feature type="transmembrane region" description="Helical" evidence="5">
    <location>
        <begin position="351"/>
        <end position="376"/>
    </location>
</feature>
<feature type="transmembrane region" description="Helical" evidence="5">
    <location>
        <begin position="128"/>
        <end position="147"/>
    </location>
</feature>